<dbReference type="InterPro" id="IPR029061">
    <property type="entry name" value="THDP-binding"/>
</dbReference>
<dbReference type="InterPro" id="IPR047211">
    <property type="entry name" value="POXB-like"/>
</dbReference>
<feature type="domain" description="Thiamine pyrophosphate enzyme N-terminal TPP-binding" evidence="6">
    <location>
        <begin position="4"/>
        <end position="118"/>
    </location>
</feature>
<evidence type="ECO:0000313" key="7">
    <source>
        <dbReference type="EMBL" id="MFC4306716.1"/>
    </source>
</evidence>
<dbReference type="InterPro" id="IPR029035">
    <property type="entry name" value="DHS-like_NAD/FAD-binding_dom"/>
</dbReference>
<keyword evidence="2 3" id="KW-0786">Thiamine pyrophosphate</keyword>
<comment type="similarity">
    <text evidence="1 3">Belongs to the TPP enzyme family.</text>
</comment>
<comment type="caution">
    <text evidence="7">The sequence shown here is derived from an EMBL/GenBank/DDBJ whole genome shotgun (WGS) entry which is preliminary data.</text>
</comment>
<proteinExistence type="inferred from homology"/>
<sequence>MPQMSVSEAILEQLLRCGVERIYGVVGDAIFGLMDAIAKRGTIRFISVKHESVAALMASAEAKCTGKLAVCAAQMGPGLANLLNGLGDAYLDGYPVLAITGQAPLNRIGTPYKQFVNQQSLLQAISGYTQLVVHPDSVIPSMKSAIHASITRGTVSHISIPMDLFNMQTQFQPQEPIRSFNSLPDPNCFENAGQILRSAMNPMILVGDKGRSAKAEIERLALAWGSGVANAYGSIGVIADDFALAVGGLGEGGNPYLASRFKEADVVLSIGTSWWPDNQTPLEARVIQIACRQNQISTNMPADGVVVGDIATIVAQLNRALKGFEPNSAWIERIRDCKQTWKDRNESEGNGADMPMHPSCIVRKIENHVSPDAIIALDEGDSTLWFMRNFRAKRQRVLVSEQWRTMGFGLPAAMAAKLCYPQRQVICLTGDGGLGMVLADLLTASRYGLAIVMIVLNNGCLQMERNKMGEMGIAPEGTAITNPDYVKLAEACGWKGYRTQSPEDFDEYMQALLTSAQPVLIEVPTTQAVYPDYPIML</sequence>
<dbReference type="Gene3D" id="3.40.50.1220">
    <property type="entry name" value="TPP-binding domain"/>
    <property type="match status" value="1"/>
</dbReference>
<gene>
    <name evidence="7" type="ORF">ACFO1S_25170</name>
</gene>
<dbReference type="SUPFAM" id="SSF52518">
    <property type="entry name" value="Thiamin diphosphate-binding fold (THDP-binding)"/>
    <property type="match status" value="2"/>
</dbReference>
<accession>A0ABV8SGL4</accession>
<evidence type="ECO:0000256" key="1">
    <source>
        <dbReference type="ARBA" id="ARBA00007812"/>
    </source>
</evidence>
<organism evidence="7 8">
    <name type="scientific">Cohnella boryungensis</name>
    <dbReference type="NCBI Taxonomy" id="768479"/>
    <lineage>
        <taxon>Bacteria</taxon>
        <taxon>Bacillati</taxon>
        <taxon>Bacillota</taxon>
        <taxon>Bacilli</taxon>
        <taxon>Bacillales</taxon>
        <taxon>Paenibacillaceae</taxon>
        <taxon>Cohnella</taxon>
    </lineage>
</organism>
<dbReference type="RefSeq" id="WP_204602221.1">
    <property type="nucleotide sequence ID" value="NZ_JBHSED010000065.1"/>
</dbReference>
<evidence type="ECO:0000259" key="4">
    <source>
        <dbReference type="Pfam" id="PF00205"/>
    </source>
</evidence>
<dbReference type="Pfam" id="PF02775">
    <property type="entry name" value="TPP_enzyme_C"/>
    <property type="match status" value="1"/>
</dbReference>
<dbReference type="SUPFAM" id="SSF52467">
    <property type="entry name" value="DHS-like NAD/FAD-binding domain"/>
    <property type="match status" value="1"/>
</dbReference>
<dbReference type="InterPro" id="IPR000399">
    <property type="entry name" value="TPP-bd_CS"/>
</dbReference>
<keyword evidence="8" id="KW-1185">Reference proteome</keyword>
<dbReference type="Proteomes" id="UP001595755">
    <property type="component" value="Unassembled WGS sequence"/>
</dbReference>
<dbReference type="EMBL" id="JBHSED010000065">
    <property type="protein sequence ID" value="MFC4306716.1"/>
    <property type="molecule type" value="Genomic_DNA"/>
</dbReference>
<feature type="domain" description="Thiamine pyrophosphate enzyme TPP-binding" evidence="5">
    <location>
        <begin position="379"/>
        <end position="523"/>
    </location>
</feature>
<dbReference type="Gene3D" id="3.40.50.970">
    <property type="match status" value="2"/>
</dbReference>
<evidence type="ECO:0000259" key="5">
    <source>
        <dbReference type="Pfam" id="PF02775"/>
    </source>
</evidence>
<feature type="domain" description="Thiamine pyrophosphate enzyme central" evidence="4">
    <location>
        <begin position="191"/>
        <end position="317"/>
    </location>
</feature>
<dbReference type="Pfam" id="PF00205">
    <property type="entry name" value="TPP_enzyme_M"/>
    <property type="match status" value="1"/>
</dbReference>
<reference evidence="8" key="1">
    <citation type="journal article" date="2019" name="Int. J. Syst. Evol. Microbiol.">
        <title>The Global Catalogue of Microorganisms (GCM) 10K type strain sequencing project: providing services to taxonomists for standard genome sequencing and annotation.</title>
        <authorList>
            <consortium name="The Broad Institute Genomics Platform"/>
            <consortium name="The Broad Institute Genome Sequencing Center for Infectious Disease"/>
            <person name="Wu L."/>
            <person name="Ma J."/>
        </authorList>
    </citation>
    <scope>NUCLEOTIDE SEQUENCE [LARGE SCALE GENOMIC DNA]</scope>
    <source>
        <strain evidence="8">CGMCC 4.1641</strain>
    </source>
</reference>
<protein>
    <submittedName>
        <fullName evidence="7">Thiamine pyrophosphate-binding protein</fullName>
    </submittedName>
</protein>
<evidence type="ECO:0000259" key="6">
    <source>
        <dbReference type="Pfam" id="PF02776"/>
    </source>
</evidence>
<dbReference type="PROSITE" id="PS00187">
    <property type="entry name" value="TPP_ENZYMES"/>
    <property type="match status" value="1"/>
</dbReference>
<dbReference type="PANTHER" id="PTHR42981:SF2">
    <property type="entry name" value="PYRUVATE DEHYDROGENASE [UBIQUINONE]"/>
    <property type="match status" value="1"/>
</dbReference>
<evidence type="ECO:0000256" key="3">
    <source>
        <dbReference type="RuleBase" id="RU362132"/>
    </source>
</evidence>
<dbReference type="InterPro" id="IPR012001">
    <property type="entry name" value="Thiamin_PyroP_enz_TPP-bd_dom"/>
</dbReference>
<dbReference type="Pfam" id="PF02776">
    <property type="entry name" value="TPP_enzyme_N"/>
    <property type="match status" value="1"/>
</dbReference>
<dbReference type="InterPro" id="IPR011766">
    <property type="entry name" value="TPP_enzyme_TPP-bd"/>
</dbReference>
<evidence type="ECO:0000256" key="2">
    <source>
        <dbReference type="ARBA" id="ARBA00023052"/>
    </source>
</evidence>
<name>A0ABV8SGL4_9BACL</name>
<dbReference type="PANTHER" id="PTHR42981">
    <property type="entry name" value="PYRUVATE DEHYDROGENASE [UBIQUINONE]"/>
    <property type="match status" value="1"/>
</dbReference>
<evidence type="ECO:0000313" key="8">
    <source>
        <dbReference type="Proteomes" id="UP001595755"/>
    </source>
</evidence>
<dbReference type="InterPro" id="IPR012000">
    <property type="entry name" value="Thiamin_PyroP_enz_cen_dom"/>
</dbReference>